<accession>A0A1X7TB96</accession>
<evidence type="ECO:0000256" key="1">
    <source>
        <dbReference type="ARBA" id="ARBA00022737"/>
    </source>
</evidence>
<reference evidence="3" key="1">
    <citation type="submission" date="2017-05" db="UniProtKB">
        <authorList>
            <consortium name="EnsemblMetazoa"/>
        </authorList>
    </citation>
    <scope>IDENTIFICATION</scope>
</reference>
<dbReference type="InterPro" id="IPR050952">
    <property type="entry name" value="TRIM-NHL_E3_ligases"/>
</dbReference>
<dbReference type="GO" id="GO:0008270">
    <property type="term" value="F:zinc ion binding"/>
    <property type="evidence" value="ECO:0007669"/>
    <property type="project" value="UniProtKB-KW"/>
</dbReference>
<evidence type="ECO:0000256" key="2">
    <source>
        <dbReference type="PROSITE-ProRule" id="PRU00504"/>
    </source>
</evidence>
<name>A0A1X7TB96_AMPQE</name>
<keyword evidence="1" id="KW-0677">Repeat</keyword>
<sequence length="150" mass="16309">RDTLKSTCIKTPPLRSREIRFEELDQIRISLGFLNGQFTASVGEEGSGPLQFNTPDCIAFSPITRQVYISDSNNHHIQDLNPDLTFSHSFGSKGSANGRFQSPRDIAIDNQGTSFLRQFSTKGSALGQLNEPRAIAIDTATGLSSTGACM</sequence>
<dbReference type="PANTHER" id="PTHR24104:SF25">
    <property type="entry name" value="PROTEIN LIN-41"/>
    <property type="match status" value="1"/>
</dbReference>
<dbReference type="InterPro" id="IPR011042">
    <property type="entry name" value="6-blade_b-propeller_TolB-like"/>
</dbReference>
<evidence type="ECO:0000313" key="3">
    <source>
        <dbReference type="EnsemblMetazoa" id="Aqu2.1.11710_001"/>
    </source>
</evidence>
<dbReference type="PANTHER" id="PTHR24104">
    <property type="entry name" value="E3 UBIQUITIN-PROTEIN LIGASE NHLRC1-RELATED"/>
    <property type="match status" value="1"/>
</dbReference>
<dbReference type="EnsemblMetazoa" id="Aqu2.1.11710_001">
    <property type="protein sequence ID" value="Aqu2.1.11710_001"/>
    <property type="gene ID" value="Aqu2.1.11710"/>
</dbReference>
<feature type="repeat" description="NHL" evidence="2">
    <location>
        <begin position="41"/>
        <end position="83"/>
    </location>
</feature>
<proteinExistence type="predicted"/>
<organism evidence="3">
    <name type="scientific">Amphimedon queenslandica</name>
    <name type="common">Sponge</name>
    <dbReference type="NCBI Taxonomy" id="400682"/>
    <lineage>
        <taxon>Eukaryota</taxon>
        <taxon>Metazoa</taxon>
        <taxon>Porifera</taxon>
        <taxon>Demospongiae</taxon>
        <taxon>Heteroscleromorpha</taxon>
        <taxon>Haplosclerida</taxon>
        <taxon>Niphatidae</taxon>
        <taxon>Amphimedon</taxon>
    </lineage>
</organism>
<dbReference type="SUPFAM" id="SSF63829">
    <property type="entry name" value="Calcium-dependent phosphotriesterase"/>
    <property type="match status" value="1"/>
</dbReference>
<dbReference type="Gene3D" id="2.120.10.30">
    <property type="entry name" value="TolB, C-terminal domain"/>
    <property type="match status" value="1"/>
</dbReference>
<dbReference type="PROSITE" id="PS51125">
    <property type="entry name" value="NHL"/>
    <property type="match status" value="1"/>
</dbReference>
<dbReference type="AlphaFoldDB" id="A0A1X7TB96"/>
<dbReference type="GO" id="GO:0043161">
    <property type="term" value="P:proteasome-mediated ubiquitin-dependent protein catabolic process"/>
    <property type="evidence" value="ECO:0007669"/>
    <property type="project" value="TreeGrafter"/>
</dbReference>
<dbReference type="eggNOG" id="KOG2177">
    <property type="taxonomic scope" value="Eukaryota"/>
</dbReference>
<dbReference type="InParanoid" id="A0A1X7TB96"/>
<dbReference type="GO" id="GO:0000209">
    <property type="term" value="P:protein polyubiquitination"/>
    <property type="evidence" value="ECO:0007669"/>
    <property type="project" value="TreeGrafter"/>
</dbReference>
<dbReference type="STRING" id="400682.A0A1X7TB96"/>
<dbReference type="GO" id="GO:0061630">
    <property type="term" value="F:ubiquitin protein ligase activity"/>
    <property type="evidence" value="ECO:0007669"/>
    <property type="project" value="TreeGrafter"/>
</dbReference>
<dbReference type="InterPro" id="IPR001258">
    <property type="entry name" value="NHL_repeat"/>
</dbReference>
<evidence type="ECO:0008006" key="4">
    <source>
        <dbReference type="Google" id="ProtNLM"/>
    </source>
</evidence>
<protein>
    <recommendedName>
        <fullName evidence="4">SMP-30/Gluconolactonase/LRE-like region domain-containing protein</fullName>
    </recommendedName>
</protein>